<dbReference type="AlphaFoldDB" id="A0A857C468"/>
<feature type="compositionally biased region" description="Low complexity" evidence="1">
    <location>
        <begin position="479"/>
        <end position="493"/>
    </location>
</feature>
<feature type="region of interest" description="Disordered" evidence="1">
    <location>
        <begin position="301"/>
        <end position="327"/>
    </location>
</feature>
<evidence type="ECO:0000256" key="2">
    <source>
        <dbReference type="SAM" id="SignalP"/>
    </source>
</evidence>
<feature type="signal peptide" evidence="2">
    <location>
        <begin position="1"/>
        <end position="26"/>
    </location>
</feature>
<organism evidence="3 4">
    <name type="scientific">Stappia indica</name>
    <dbReference type="NCBI Taxonomy" id="538381"/>
    <lineage>
        <taxon>Bacteria</taxon>
        <taxon>Pseudomonadati</taxon>
        <taxon>Pseudomonadota</taxon>
        <taxon>Alphaproteobacteria</taxon>
        <taxon>Hyphomicrobiales</taxon>
        <taxon>Stappiaceae</taxon>
        <taxon>Stappia</taxon>
    </lineage>
</organism>
<accession>A0A857C468</accession>
<evidence type="ECO:0000313" key="3">
    <source>
        <dbReference type="EMBL" id="QGZ33753.1"/>
    </source>
</evidence>
<sequence length="509" mass="53941">MNKVGRALFLLACVFSVLLPGATAQAQSEKSPVGRWVADGYGFVIDFYVEPSSGSSYPVIGLVHGPVGGQVICPQNMPVLVERICEKVDKDGPFAIEGELSLASEPGQFVALYEGAFRSDWLGQDFPVRLAFFANELGRLQHLGTRRGRELPTSVEVTRTDEKPSPAAEWAEGNWQADFGSLRLEAAISADGPGSINGTLQAIPVQSSSHTLFNFPMLSNFHKVAETFYPFAMRMNAQLSGTGSLYEGTAATSADYTEIGQTARIRMLPFDGIAIVARIENLDGATFSPVFALTPLDGPLTPVPPASGSQAAGEGETGPASAATANRGPAGEWRMVGQPHYGVPHLRVWRPEDPANGWALIPSTIEIESNGNRFTAAQPGWTFDSEQQANKANLQAFLANTIPATGGGSLDEWIGSPDDWLYSRHRSGGEDGELLFLISGDRALLLSSFGFRGLLDIFMLGSVPQNMFVAAFERTASPDAAGSAGAAPETEGTQTNGSGIAPEGAGTID</sequence>
<dbReference type="RefSeq" id="WP_158192759.1">
    <property type="nucleotide sequence ID" value="NZ_CP046908.1"/>
</dbReference>
<evidence type="ECO:0000313" key="4">
    <source>
        <dbReference type="Proteomes" id="UP000435648"/>
    </source>
</evidence>
<dbReference type="KEGG" id="siw:GH266_04060"/>
<dbReference type="Proteomes" id="UP000435648">
    <property type="component" value="Chromosome"/>
</dbReference>
<reference evidence="3 4" key="1">
    <citation type="submission" date="2019-12" db="EMBL/GenBank/DDBJ databases">
        <title>The genome of Stappia indica PHM037.</title>
        <authorList>
            <person name="Kacar D."/>
            <person name="Galan B."/>
            <person name="Canedo L."/>
            <person name="Rodriguez P."/>
            <person name="de la Calle F."/>
            <person name="Garcia J.L."/>
        </authorList>
    </citation>
    <scope>NUCLEOTIDE SEQUENCE [LARGE SCALE GENOMIC DNA]</scope>
    <source>
        <strain evidence="3 4">PHM037</strain>
    </source>
</reference>
<dbReference type="EMBL" id="CP046908">
    <property type="protein sequence ID" value="QGZ33753.1"/>
    <property type="molecule type" value="Genomic_DNA"/>
</dbReference>
<gene>
    <name evidence="3" type="ORF">GH266_04060</name>
</gene>
<keyword evidence="2" id="KW-0732">Signal</keyword>
<name>A0A857C468_9HYPH</name>
<feature type="region of interest" description="Disordered" evidence="1">
    <location>
        <begin position="479"/>
        <end position="509"/>
    </location>
</feature>
<evidence type="ECO:0000256" key="1">
    <source>
        <dbReference type="SAM" id="MobiDB-lite"/>
    </source>
</evidence>
<protein>
    <submittedName>
        <fullName evidence="3">Uncharacterized protein</fullName>
    </submittedName>
</protein>
<dbReference type="OrthoDB" id="10019381at2"/>
<feature type="chain" id="PRO_5032678905" evidence="2">
    <location>
        <begin position="27"/>
        <end position="509"/>
    </location>
</feature>
<proteinExistence type="predicted"/>